<evidence type="ECO:0000313" key="3">
    <source>
        <dbReference type="EMBL" id="MDR8018045.1"/>
    </source>
</evidence>
<dbReference type="InterPro" id="IPR009937">
    <property type="entry name" value="Phage_holin_3_6"/>
</dbReference>
<comment type="caution">
    <text evidence="3">The sequence shown here is derived from an EMBL/GenBank/DDBJ whole genome shotgun (WGS) entry which is preliminary data.</text>
</comment>
<feature type="transmembrane region" description="Helical" evidence="2">
    <location>
        <begin position="87"/>
        <end position="113"/>
    </location>
</feature>
<organism evidence="3 4">
    <name type="scientific">Nesterenkonia aerolata</name>
    <dbReference type="NCBI Taxonomy" id="3074079"/>
    <lineage>
        <taxon>Bacteria</taxon>
        <taxon>Bacillati</taxon>
        <taxon>Actinomycetota</taxon>
        <taxon>Actinomycetes</taxon>
        <taxon>Micrococcales</taxon>
        <taxon>Micrococcaceae</taxon>
        <taxon>Nesterenkonia</taxon>
    </lineage>
</organism>
<dbReference type="Pfam" id="PF07332">
    <property type="entry name" value="Phage_holin_3_6"/>
    <property type="match status" value="1"/>
</dbReference>
<evidence type="ECO:0000313" key="4">
    <source>
        <dbReference type="Proteomes" id="UP001251870"/>
    </source>
</evidence>
<sequence length="284" mass="30206">MAAQQGSGQTRTDTGQPSMLDQIKVLLRLGPKQVADEMQLALGQMKSKGVTAGVAAGLLVGGLLLLTLLVIALVVAAVGAFALIFDIWAAALIVAGIFLVLALILALIGFLVLKRALPLKPEDAVRGLRMDLGVLREGSSFDPASLDRADEEKRRKKEEAKAEEERLKKEKKPGEGTPDPVPYRELLRRTALRRDHLGSVVDGIRTQSDEEIDAHEKASADRGSEKHDGSAQASGTAAGGRSGGAEDSTLDEVSEYVSTRWRPLAVLGASTAAGAVFLRELVRK</sequence>
<dbReference type="EMBL" id="JAVKGR010000001">
    <property type="protein sequence ID" value="MDR8018045.1"/>
    <property type="molecule type" value="Genomic_DNA"/>
</dbReference>
<keyword evidence="4" id="KW-1185">Reference proteome</keyword>
<feature type="compositionally biased region" description="Basic and acidic residues" evidence="1">
    <location>
        <begin position="214"/>
        <end position="229"/>
    </location>
</feature>
<reference evidence="3 4" key="1">
    <citation type="submission" date="2023-09" db="EMBL/GenBank/DDBJ databases">
        <title>Description of three actinobacteria isolated from air of manufacturing shop in a pharmaceutical factory.</title>
        <authorList>
            <person name="Zhang D.-F."/>
        </authorList>
    </citation>
    <scope>NUCLEOTIDE SEQUENCE [LARGE SCALE GENOMIC DNA]</scope>
    <source>
        <strain evidence="3 4">LY-0111</strain>
    </source>
</reference>
<evidence type="ECO:0000256" key="2">
    <source>
        <dbReference type="SAM" id="Phobius"/>
    </source>
</evidence>
<keyword evidence="2" id="KW-0472">Membrane</keyword>
<evidence type="ECO:0000256" key="1">
    <source>
        <dbReference type="SAM" id="MobiDB-lite"/>
    </source>
</evidence>
<feature type="transmembrane region" description="Helical" evidence="2">
    <location>
        <begin position="54"/>
        <end position="81"/>
    </location>
</feature>
<accession>A0ABU2DNV1</accession>
<protein>
    <submittedName>
        <fullName evidence="3">Phage holin family protein</fullName>
    </submittedName>
</protein>
<feature type="compositionally biased region" description="Basic and acidic residues" evidence="1">
    <location>
        <begin position="145"/>
        <end position="174"/>
    </location>
</feature>
<proteinExistence type="predicted"/>
<keyword evidence="2" id="KW-0812">Transmembrane</keyword>
<feature type="region of interest" description="Disordered" evidence="1">
    <location>
        <begin position="142"/>
        <end position="183"/>
    </location>
</feature>
<dbReference type="RefSeq" id="WP_310547037.1">
    <property type="nucleotide sequence ID" value="NZ_JAVKGR010000001.1"/>
</dbReference>
<name>A0ABU2DNV1_9MICC</name>
<dbReference type="Proteomes" id="UP001251870">
    <property type="component" value="Unassembled WGS sequence"/>
</dbReference>
<feature type="region of interest" description="Disordered" evidence="1">
    <location>
        <begin position="199"/>
        <end position="254"/>
    </location>
</feature>
<gene>
    <name evidence="3" type="ORF">RIL96_00495</name>
</gene>
<keyword evidence="2" id="KW-1133">Transmembrane helix</keyword>